<evidence type="ECO:0000313" key="1">
    <source>
        <dbReference type="EMBL" id="CAG8810627.1"/>
    </source>
</evidence>
<organism evidence="1 2">
    <name type="scientific">Dentiscutata erythropus</name>
    <dbReference type="NCBI Taxonomy" id="1348616"/>
    <lineage>
        <taxon>Eukaryota</taxon>
        <taxon>Fungi</taxon>
        <taxon>Fungi incertae sedis</taxon>
        <taxon>Mucoromycota</taxon>
        <taxon>Glomeromycotina</taxon>
        <taxon>Glomeromycetes</taxon>
        <taxon>Diversisporales</taxon>
        <taxon>Gigasporaceae</taxon>
        <taxon>Dentiscutata</taxon>
    </lineage>
</organism>
<keyword evidence="2" id="KW-1185">Reference proteome</keyword>
<proteinExistence type="predicted"/>
<reference evidence="1" key="1">
    <citation type="submission" date="2021-06" db="EMBL/GenBank/DDBJ databases">
        <authorList>
            <person name="Kallberg Y."/>
            <person name="Tangrot J."/>
            <person name="Rosling A."/>
        </authorList>
    </citation>
    <scope>NUCLEOTIDE SEQUENCE</scope>
    <source>
        <strain evidence="1">MA453B</strain>
    </source>
</reference>
<dbReference type="AlphaFoldDB" id="A0A9N9K560"/>
<comment type="caution">
    <text evidence="1">The sequence shown here is derived from an EMBL/GenBank/DDBJ whole genome shotgun (WGS) entry which is preliminary data.</text>
</comment>
<protein>
    <submittedName>
        <fullName evidence="1">20890_t:CDS:1</fullName>
    </submittedName>
</protein>
<sequence length="76" mass="9039">VSKTYTTTKENLVLFLENNLDLNNEIFIDDLENFPDKKHNKENLLLETNKILENINKETSHILEQDNYNDNNWDSN</sequence>
<name>A0A9N9K560_9GLOM</name>
<feature type="non-terminal residue" evidence="1">
    <location>
        <position position="1"/>
    </location>
</feature>
<evidence type="ECO:0000313" key="2">
    <source>
        <dbReference type="Proteomes" id="UP000789405"/>
    </source>
</evidence>
<dbReference type="EMBL" id="CAJVPY010046562">
    <property type="protein sequence ID" value="CAG8810627.1"/>
    <property type="molecule type" value="Genomic_DNA"/>
</dbReference>
<dbReference type="Proteomes" id="UP000789405">
    <property type="component" value="Unassembled WGS sequence"/>
</dbReference>
<gene>
    <name evidence="1" type="ORF">DERYTH_LOCUS25334</name>
</gene>
<accession>A0A9N9K560</accession>